<dbReference type="InterPro" id="IPR020030">
    <property type="entry name" value="Pseudaminic_synth_PseI"/>
</dbReference>
<dbReference type="InterPro" id="IPR057736">
    <property type="entry name" value="SAF_PseI/NeuA/NeuB"/>
</dbReference>
<dbReference type="SUPFAM" id="SSF51569">
    <property type="entry name" value="Aldolase"/>
    <property type="match status" value="1"/>
</dbReference>
<name>A0A5E7BAH9_PSEFL</name>
<dbReference type="InterPro" id="IPR051690">
    <property type="entry name" value="PseI-like"/>
</dbReference>
<dbReference type="Pfam" id="PF08666">
    <property type="entry name" value="SAF"/>
    <property type="match status" value="1"/>
</dbReference>
<dbReference type="Proteomes" id="UP000326557">
    <property type="component" value="Unassembled WGS sequence"/>
</dbReference>
<organism evidence="1 2">
    <name type="scientific">Pseudomonas fluorescens</name>
    <dbReference type="NCBI Taxonomy" id="294"/>
    <lineage>
        <taxon>Bacteria</taxon>
        <taxon>Pseudomonadati</taxon>
        <taxon>Pseudomonadota</taxon>
        <taxon>Gammaproteobacteria</taxon>
        <taxon>Pseudomonadales</taxon>
        <taxon>Pseudomonadaceae</taxon>
        <taxon>Pseudomonas</taxon>
    </lineage>
</organism>
<dbReference type="EC" id="2.5.1.97" evidence="1"/>
<accession>A0A5E7BAH9</accession>
<dbReference type="Pfam" id="PF03102">
    <property type="entry name" value="NeuB"/>
    <property type="match status" value="1"/>
</dbReference>
<reference evidence="1 2" key="1">
    <citation type="submission" date="2019-09" db="EMBL/GenBank/DDBJ databases">
        <authorList>
            <person name="Chandra G."/>
            <person name="Truman W A."/>
        </authorList>
    </citation>
    <scope>NUCLEOTIDE SEQUENCE [LARGE SCALE GENOMIC DNA]</scope>
    <source>
        <strain evidence="1">PS704</strain>
    </source>
</reference>
<dbReference type="PANTHER" id="PTHR42966:SF2">
    <property type="entry name" value="PSEUDAMINIC ACID SYNTHASE"/>
    <property type="match status" value="1"/>
</dbReference>
<dbReference type="AlphaFoldDB" id="A0A5E7BAH9"/>
<dbReference type="Gene3D" id="3.20.20.70">
    <property type="entry name" value="Aldolase class I"/>
    <property type="match status" value="1"/>
</dbReference>
<dbReference type="InterPro" id="IPR013974">
    <property type="entry name" value="SAF"/>
</dbReference>
<dbReference type="PROSITE" id="PS50844">
    <property type="entry name" value="AFP_LIKE"/>
    <property type="match status" value="1"/>
</dbReference>
<dbReference type="InterPro" id="IPR006190">
    <property type="entry name" value="SAF_AFP_Neu5Ac"/>
</dbReference>
<evidence type="ECO:0000313" key="1">
    <source>
        <dbReference type="EMBL" id="VVN88409.1"/>
    </source>
</evidence>
<protein>
    <submittedName>
        <fullName evidence="1">Pseudaminic acid synthase</fullName>
        <ecNumber evidence="1">2.5.1.97</ecNumber>
    </submittedName>
</protein>
<dbReference type="GO" id="GO:0047444">
    <property type="term" value="F:N-acylneuraminate-9-phosphate synthase activity"/>
    <property type="evidence" value="ECO:0007669"/>
    <property type="project" value="TreeGrafter"/>
</dbReference>
<sequence length="369" mass="39228">MKGQQAARGAGAHSARPLVLSIAGRRIGPAEPPYIVAEMSGNHNGDINRAFRIIEAAKLAGADAVKIQTYRADTITIDHCGAEFMVSGGLWDGRRLYELYEEAHTPWAWHEAIFEHGRKVGITVFSSPFDATAVDFLESLGAPAYKIASPELIDLPLIRKVARTGKPIVMSTGMATLEEIGEAIEAARGAGATEIVVLHCTAAYPAPPEEANLATIAEIARRFDVVAGLSDHTLGTVVSAIAVGLGASFIEKHFTLARAEGGVDSAFSLEPAELAELVTTARIAHVAVGAPAFEPTRSEEIVLKNRRSLYVVAPVAKGETLTEENVRSIRPGNGLKPKFFEAVLGRRAVRALAFGEPLDASMFEGGIDT</sequence>
<keyword evidence="1" id="KW-0808">Transferase</keyword>
<dbReference type="InterPro" id="IPR036732">
    <property type="entry name" value="AFP_Neu5c_C_sf"/>
</dbReference>
<dbReference type="GO" id="GO:0016051">
    <property type="term" value="P:carbohydrate biosynthetic process"/>
    <property type="evidence" value="ECO:0007669"/>
    <property type="project" value="InterPro"/>
</dbReference>
<dbReference type="InterPro" id="IPR013785">
    <property type="entry name" value="Aldolase_TIM"/>
</dbReference>
<dbReference type="Gene3D" id="3.90.1210.10">
    <property type="entry name" value="Antifreeze-like/N-acetylneuraminic acid synthase C-terminal domain"/>
    <property type="match status" value="1"/>
</dbReference>
<dbReference type="SMART" id="SM00858">
    <property type="entry name" value="SAF"/>
    <property type="match status" value="1"/>
</dbReference>
<gene>
    <name evidence="1" type="primary">pseI</name>
    <name evidence="1" type="ORF">PS704_01678</name>
</gene>
<evidence type="ECO:0000313" key="2">
    <source>
        <dbReference type="Proteomes" id="UP000326557"/>
    </source>
</evidence>
<dbReference type="EMBL" id="CABVHP010000004">
    <property type="protein sequence ID" value="VVN88409.1"/>
    <property type="molecule type" value="Genomic_DNA"/>
</dbReference>
<proteinExistence type="predicted"/>
<dbReference type="NCBIfam" id="TIGR03586">
    <property type="entry name" value="PseI"/>
    <property type="match status" value="1"/>
</dbReference>
<dbReference type="RefSeq" id="WP_224788040.1">
    <property type="nucleotide sequence ID" value="NZ_CABVHI010000002.1"/>
</dbReference>
<dbReference type="InterPro" id="IPR013132">
    <property type="entry name" value="PseI/NeuA/B-like_N"/>
</dbReference>
<dbReference type="PANTHER" id="PTHR42966">
    <property type="entry name" value="N-ACETYLNEURAMINATE SYNTHASE"/>
    <property type="match status" value="1"/>
</dbReference>
<dbReference type="SUPFAM" id="SSF51269">
    <property type="entry name" value="AFP III-like domain"/>
    <property type="match status" value="1"/>
</dbReference>
<dbReference type="CDD" id="cd11615">
    <property type="entry name" value="SAF_NeuB_like"/>
    <property type="match status" value="1"/>
</dbReference>